<keyword evidence="3" id="KW-1185">Reference proteome</keyword>
<reference evidence="2 3" key="1">
    <citation type="submission" date="2015-12" db="EMBL/GenBank/DDBJ databases">
        <title>Draft genome sequnece of Fervidicola ferrireducens strain Y170.</title>
        <authorList>
            <person name="Patel B.K."/>
        </authorList>
    </citation>
    <scope>NUCLEOTIDE SEQUENCE [LARGE SCALE GENOMIC DNA]</scope>
    <source>
        <strain evidence="2 3">Y170</strain>
    </source>
</reference>
<dbReference type="GO" id="GO:0005829">
    <property type="term" value="C:cytosol"/>
    <property type="evidence" value="ECO:0007669"/>
    <property type="project" value="TreeGrafter"/>
</dbReference>
<feature type="domain" description="VWFA" evidence="1">
    <location>
        <begin position="374"/>
        <end position="520"/>
    </location>
</feature>
<dbReference type="PANTHER" id="PTHR36846">
    <property type="entry name" value="PROTEIN VIAA"/>
    <property type="match status" value="1"/>
</dbReference>
<dbReference type="STRING" id="520764.AN618_18950"/>
<dbReference type="InterPro" id="IPR002035">
    <property type="entry name" value="VWF_A"/>
</dbReference>
<dbReference type="RefSeq" id="WP_066354301.1">
    <property type="nucleotide sequence ID" value="NZ_LOED01000026.1"/>
</dbReference>
<evidence type="ECO:0000259" key="1">
    <source>
        <dbReference type="PROSITE" id="PS50234"/>
    </source>
</evidence>
<dbReference type="EMBL" id="LOED01000026">
    <property type="protein sequence ID" value="KXG75522.1"/>
    <property type="molecule type" value="Genomic_DNA"/>
</dbReference>
<name>A0A140L4P7_9FIRM</name>
<dbReference type="PANTHER" id="PTHR36846:SF1">
    <property type="entry name" value="PROTEIN VIAA"/>
    <property type="match status" value="1"/>
</dbReference>
<dbReference type="AlphaFoldDB" id="A0A140L4P7"/>
<sequence length="547" mass="61967">MAEGKITSLQARQKIMYQIREGVLKSTLADQMFFSDIYKASGKLQGTAQNLTTDYNLDGQSMTFDLWCSLYKTSPEFKERPPYELLLNKEILERLFAMPEYKMLRKDCMLDELMSAIGTLRLAEEIEQMMSSNTDINQGIKKVTEKLQEANTLHSLGESLMEAIGENGGDDGAWKTPQFIKTLTQLVGQNAADVITEMPGEKAAATLKKMADNLAREFEAELDTLLNQNGFDNQLKEAVQKVSSDVETLGEAIAQVRGWGNETGAEIKLDGETIARSAEYLIDLPSNRRKILEILRLAGRMSHSALPKRKAKVEIPYPEQWDGYEEGNKIERVMPQEYIAFRHPQMKRDFLKRFADKKLLQYRIDPVQYAGNGPVIVCVDESGSMEGQREIWAKAVALALFNIAMKKRRPYALIRFSASTRKPFFAHPKKKIKLDQMLSELERSTGGGTNFEKPLQKAVEIIKSNKTYQKADIVFITDGECPVAPEFLEEFLKLKAKRKVSVLSVLIGNYTSSIEKFSDVVYRTSAEKTEEGIEVLELFLEQTRKAR</sequence>
<dbReference type="OrthoDB" id="92417at2"/>
<protein>
    <submittedName>
        <fullName evidence="2">Protein ViaA</fullName>
    </submittedName>
</protein>
<evidence type="ECO:0000313" key="2">
    <source>
        <dbReference type="EMBL" id="KXG75522.1"/>
    </source>
</evidence>
<dbReference type="PROSITE" id="PS50234">
    <property type="entry name" value="VWFA"/>
    <property type="match status" value="1"/>
</dbReference>
<dbReference type="SUPFAM" id="SSF53300">
    <property type="entry name" value="vWA-like"/>
    <property type="match status" value="1"/>
</dbReference>
<organism evidence="2 3">
    <name type="scientific">Fervidicola ferrireducens</name>
    <dbReference type="NCBI Taxonomy" id="520764"/>
    <lineage>
        <taxon>Bacteria</taxon>
        <taxon>Bacillati</taxon>
        <taxon>Bacillota</taxon>
        <taxon>Clostridia</taxon>
        <taxon>Thermosediminibacterales</taxon>
        <taxon>Thermosediminibacteraceae</taxon>
        <taxon>Fervidicola</taxon>
    </lineage>
</organism>
<dbReference type="Proteomes" id="UP000070427">
    <property type="component" value="Unassembled WGS sequence"/>
</dbReference>
<gene>
    <name evidence="2" type="primary">viaA</name>
    <name evidence="2" type="ORF">AN618_18950</name>
</gene>
<comment type="caution">
    <text evidence="2">The sequence shown here is derived from an EMBL/GenBank/DDBJ whole genome shotgun (WGS) entry which is preliminary data.</text>
</comment>
<evidence type="ECO:0000313" key="3">
    <source>
        <dbReference type="Proteomes" id="UP000070427"/>
    </source>
</evidence>
<dbReference type="InParanoid" id="A0A140L4P7"/>
<accession>A0A140L4P7</accession>
<dbReference type="InterPro" id="IPR036465">
    <property type="entry name" value="vWFA_dom_sf"/>
</dbReference>
<dbReference type="Pfam" id="PF13519">
    <property type="entry name" value="VWA_2"/>
    <property type="match status" value="1"/>
</dbReference>
<dbReference type="SMART" id="SM00327">
    <property type="entry name" value="VWA"/>
    <property type="match status" value="1"/>
</dbReference>
<proteinExistence type="predicted"/>
<dbReference type="PATRIC" id="fig|520764.3.peg.2031"/>
<dbReference type="Gene3D" id="3.40.50.410">
    <property type="entry name" value="von Willebrand factor, type A domain"/>
    <property type="match status" value="1"/>
</dbReference>